<proteinExistence type="predicted"/>
<feature type="region of interest" description="Disordered" evidence="1">
    <location>
        <begin position="1"/>
        <end position="69"/>
    </location>
</feature>
<keyword evidence="3" id="KW-1185">Reference proteome</keyword>
<organism evidence="2 3">
    <name type="scientific">Extremus antarcticus</name>
    <dbReference type="NCBI Taxonomy" id="702011"/>
    <lineage>
        <taxon>Eukaryota</taxon>
        <taxon>Fungi</taxon>
        <taxon>Dikarya</taxon>
        <taxon>Ascomycota</taxon>
        <taxon>Pezizomycotina</taxon>
        <taxon>Dothideomycetes</taxon>
        <taxon>Dothideomycetidae</taxon>
        <taxon>Mycosphaerellales</taxon>
        <taxon>Extremaceae</taxon>
        <taxon>Extremus</taxon>
    </lineage>
</organism>
<dbReference type="Proteomes" id="UP001271007">
    <property type="component" value="Unassembled WGS sequence"/>
</dbReference>
<accession>A0AAJ0D698</accession>
<dbReference type="AlphaFoldDB" id="A0AAJ0D698"/>
<feature type="compositionally biased region" description="Pro residues" evidence="1">
    <location>
        <begin position="24"/>
        <end position="48"/>
    </location>
</feature>
<name>A0AAJ0D698_9PEZI</name>
<dbReference type="EMBL" id="JAWDJX010000069">
    <property type="protein sequence ID" value="KAK3047051.1"/>
    <property type="molecule type" value="Genomic_DNA"/>
</dbReference>
<protein>
    <submittedName>
        <fullName evidence="2">Uncharacterized protein</fullName>
    </submittedName>
</protein>
<gene>
    <name evidence="2" type="ORF">LTR09_011476</name>
</gene>
<reference evidence="2" key="1">
    <citation type="submission" date="2023-04" db="EMBL/GenBank/DDBJ databases">
        <title>Black Yeasts Isolated from many extreme environments.</title>
        <authorList>
            <person name="Coleine C."/>
            <person name="Stajich J.E."/>
            <person name="Selbmann L."/>
        </authorList>
    </citation>
    <scope>NUCLEOTIDE SEQUENCE</scope>
    <source>
        <strain evidence="2">CCFEE 5312</strain>
    </source>
</reference>
<evidence type="ECO:0000256" key="1">
    <source>
        <dbReference type="SAM" id="MobiDB-lite"/>
    </source>
</evidence>
<comment type="caution">
    <text evidence="2">The sequence shown here is derived from an EMBL/GenBank/DDBJ whole genome shotgun (WGS) entry which is preliminary data.</text>
</comment>
<sequence length="249" mass="26750">MSLRAVARDLLLGTDSSSSNSPRPTSPIPPPAAHYPPPFSQPPHPPPFQLQQQQQQQPHPPPFQQQQQQPIPSIPWLLISETDIRSPQSNAPLFHITRSTAPGSLSSKSLVTLTRAATGMPLGTIRLRSGSDVIELENNGQPNRMKIDGMGVNFRWYFHPLAYPGLKWFWSGAGKGLKLTDGKNGPTLATLTEKTLVCENVGLTEAAVDEIVLTVVASLVKQKKLGKDAKAADGAAEIISAIAGVSGDF</sequence>
<evidence type="ECO:0000313" key="2">
    <source>
        <dbReference type="EMBL" id="KAK3047051.1"/>
    </source>
</evidence>
<evidence type="ECO:0000313" key="3">
    <source>
        <dbReference type="Proteomes" id="UP001271007"/>
    </source>
</evidence>